<dbReference type="EMBL" id="JADGIK010000006">
    <property type="protein sequence ID" value="MBF0597687.1"/>
    <property type="molecule type" value="Genomic_DNA"/>
</dbReference>
<dbReference type="Proteomes" id="UP000608754">
    <property type="component" value="Unassembled WGS sequence"/>
</dbReference>
<dbReference type="PROSITE" id="PS51257">
    <property type="entry name" value="PROKAR_LIPOPROTEIN"/>
    <property type="match status" value="1"/>
</dbReference>
<sequence>MKRVLLIASLLFVFSCKGDNLEIDGRDQIVFNQTVDDIAKDLPLLQQTKFKEALDIVYHYRTNATNNDEQRWSAVRNLLDGKNSDEVFELAEKIASENGFTWNRNQVPLANGIPLPGSIISEEEVPQEEVEINKISRFDFRVSNETEGIRLDPFFFDKDGKELQLDKVSNATVEVFSGGQVIYTQRATIDPNSMDALYRNNGILVKYVNLDPSKIQANHVDVLVRIPHPERYLTQRKSVQLPDNLVAGKVENKVDSISKVINKDISMITTLSNRFMQNIAKKNYSAAFALTRNNDWATFQKFSSDHSIALLENSKIKDTKVLDGDEKVTVVETNVSLEDNTTKRYILTLENLNNKWFIVNLK</sequence>
<dbReference type="RefSeq" id="WP_194183236.1">
    <property type="nucleotide sequence ID" value="NZ_JADGIK010000006.1"/>
</dbReference>
<protein>
    <submittedName>
        <fullName evidence="1">Uncharacterized protein</fullName>
    </submittedName>
</protein>
<reference evidence="1" key="1">
    <citation type="submission" date="2020-10" db="EMBL/GenBank/DDBJ databases">
        <authorList>
            <person name="Lu T."/>
            <person name="Wang Q."/>
            <person name="Han X."/>
        </authorList>
    </citation>
    <scope>NUCLEOTIDE SEQUENCE</scope>
    <source>
        <strain evidence="1">WQ 117</strain>
    </source>
</reference>
<comment type="caution">
    <text evidence="1">The sequence shown here is derived from an EMBL/GenBank/DDBJ whole genome shotgun (WGS) entry which is preliminary data.</text>
</comment>
<keyword evidence="2" id="KW-1185">Reference proteome</keyword>
<proteinExistence type="predicted"/>
<evidence type="ECO:0000313" key="1">
    <source>
        <dbReference type="EMBL" id="MBF0597687.1"/>
    </source>
</evidence>
<accession>A0A8J7FTV7</accession>
<organism evidence="1 2">
    <name type="scientific">Faecalibacter rhinopitheci</name>
    <dbReference type="NCBI Taxonomy" id="2779678"/>
    <lineage>
        <taxon>Bacteria</taxon>
        <taxon>Pseudomonadati</taxon>
        <taxon>Bacteroidota</taxon>
        <taxon>Flavobacteriia</taxon>
        <taxon>Flavobacteriales</taxon>
        <taxon>Weeksellaceae</taxon>
        <taxon>Faecalibacter</taxon>
    </lineage>
</organism>
<dbReference type="AlphaFoldDB" id="A0A8J7FTV7"/>
<name>A0A8J7FTV7_9FLAO</name>
<evidence type="ECO:0000313" key="2">
    <source>
        <dbReference type="Proteomes" id="UP000608754"/>
    </source>
</evidence>
<gene>
    <name evidence="1" type="ORF">IM532_09545</name>
</gene>